<feature type="domain" description="Bet v I/Major latex protein" evidence="2">
    <location>
        <begin position="2"/>
        <end position="155"/>
    </location>
</feature>
<organism evidence="3 4">
    <name type="scientific">Stylosanthes scabra</name>
    <dbReference type="NCBI Taxonomy" id="79078"/>
    <lineage>
        <taxon>Eukaryota</taxon>
        <taxon>Viridiplantae</taxon>
        <taxon>Streptophyta</taxon>
        <taxon>Embryophyta</taxon>
        <taxon>Tracheophyta</taxon>
        <taxon>Spermatophyta</taxon>
        <taxon>Magnoliopsida</taxon>
        <taxon>eudicotyledons</taxon>
        <taxon>Gunneridae</taxon>
        <taxon>Pentapetalae</taxon>
        <taxon>rosids</taxon>
        <taxon>fabids</taxon>
        <taxon>Fabales</taxon>
        <taxon>Fabaceae</taxon>
        <taxon>Papilionoideae</taxon>
        <taxon>50 kb inversion clade</taxon>
        <taxon>dalbergioids sensu lato</taxon>
        <taxon>Dalbergieae</taxon>
        <taxon>Pterocarpus clade</taxon>
        <taxon>Stylosanthes</taxon>
    </lineage>
</organism>
<evidence type="ECO:0000313" key="3">
    <source>
        <dbReference type="EMBL" id="MED6218900.1"/>
    </source>
</evidence>
<evidence type="ECO:0000313" key="4">
    <source>
        <dbReference type="Proteomes" id="UP001341840"/>
    </source>
</evidence>
<protein>
    <recommendedName>
        <fullName evidence="2">Bet v I/Major latex protein domain-containing protein</fullName>
    </recommendedName>
</protein>
<dbReference type="InterPro" id="IPR000916">
    <property type="entry name" value="Bet_v_I/MLP"/>
</dbReference>
<dbReference type="Pfam" id="PF00407">
    <property type="entry name" value="Bet_v_1"/>
    <property type="match status" value="1"/>
</dbReference>
<dbReference type="PANTHER" id="PTHR31338:SF16">
    <property type="entry name" value="POLYKETIDE CYCLASE_DEHYDRASE AND LIPID TRANSPORT SUPERFAMILY PROTEIN"/>
    <property type="match status" value="1"/>
</dbReference>
<dbReference type="Proteomes" id="UP001341840">
    <property type="component" value="Unassembled WGS sequence"/>
</dbReference>
<keyword evidence="4" id="KW-1185">Reference proteome</keyword>
<dbReference type="SMART" id="SM01037">
    <property type="entry name" value="Bet_v_1"/>
    <property type="match status" value="1"/>
</dbReference>
<dbReference type="EMBL" id="JASCZI010271991">
    <property type="protein sequence ID" value="MED6218900.1"/>
    <property type="molecule type" value="Genomic_DNA"/>
</dbReference>
<accession>A0ABU6ZBF5</accession>
<dbReference type="InterPro" id="IPR023393">
    <property type="entry name" value="START-like_dom_sf"/>
</dbReference>
<name>A0ABU6ZBF5_9FABA</name>
<gene>
    <name evidence="3" type="ORF">PIB30_030911</name>
</gene>
<proteinExistence type="inferred from homology"/>
<reference evidence="3 4" key="1">
    <citation type="journal article" date="2023" name="Plants (Basel)">
        <title>Bridging the Gap: Combining Genomics and Transcriptomics Approaches to Understand Stylosanthes scabra, an Orphan Legume from the Brazilian Caatinga.</title>
        <authorList>
            <person name="Ferreira-Neto J.R.C."/>
            <person name="da Silva M.D."/>
            <person name="Binneck E."/>
            <person name="de Melo N.F."/>
            <person name="da Silva R.H."/>
            <person name="de Melo A.L.T.M."/>
            <person name="Pandolfi V."/>
            <person name="Bustamante F.O."/>
            <person name="Brasileiro-Vidal A.C."/>
            <person name="Benko-Iseppon A.M."/>
        </authorList>
    </citation>
    <scope>NUCLEOTIDE SEQUENCE [LARGE SCALE GENOMIC DNA]</scope>
    <source>
        <tissue evidence="3">Leaves</tissue>
    </source>
</reference>
<dbReference type="SUPFAM" id="SSF55961">
    <property type="entry name" value="Bet v1-like"/>
    <property type="match status" value="1"/>
</dbReference>
<dbReference type="Gene3D" id="3.30.530.20">
    <property type="match status" value="1"/>
</dbReference>
<evidence type="ECO:0000256" key="1">
    <source>
        <dbReference type="ARBA" id="ARBA00038242"/>
    </source>
</evidence>
<comment type="similarity">
    <text evidence="1">Belongs to the MLP family.</text>
</comment>
<evidence type="ECO:0000259" key="2">
    <source>
        <dbReference type="SMART" id="SM01037"/>
    </source>
</evidence>
<sequence length="155" mass="17621">MALTSKLSTETPIRSPAAKFFNLMARQLHHVQNVCERIHGTELHVGNDWHSIGDSSVKHWTYVIDGKVVTCNETIDVIDEQKYLVIFNLFDGDISKNYKIFKLGFQVSDNNNAKGASVNWTVEYEKINDGVEAPYGYMEYLDKGTQEIDAYLLKA</sequence>
<comment type="caution">
    <text evidence="3">The sequence shown here is derived from an EMBL/GenBank/DDBJ whole genome shotgun (WGS) entry which is preliminary data.</text>
</comment>
<dbReference type="PANTHER" id="PTHR31338">
    <property type="entry name" value="POLYKETIDE CYCLASE/DEHYDRASE AND LIPID TRANSPORT SUPERFAMILY PROTEIN"/>
    <property type="match status" value="1"/>
</dbReference>
<dbReference type="InterPro" id="IPR052006">
    <property type="entry name" value="MLP-like"/>
</dbReference>